<evidence type="ECO:0000313" key="1">
    <source>
        <dbReference type="EMBL" id="GLS45129.1"/>
    </source>
</evidence>
<reference evidence="2" key="1">
    <citation type="journal article" date="2019" name="Int. J. Syst. Evol. Microbiol.">
        <title>The Global Catalogue of Microorganisms (GCM) 10K type strain sequencing project: providing services to taxonomists for standard genome sequencing and annotation.</title>
        <authorList>
            <consortium name="The Broad Institute Genomics Platform"/>
            <consortium name="The Broad Institute Genome Sequencing Center for Infectious Disease"/>
            <person name="Wu L."/>
            <person name="Ma J."/>
        </authorList>
    </citation>
    <scope>NUCLEOTIDE SEQUENCE [LARGE SCALE GENOMIC DNA]</scope>
    <source>
        <strain evidence="2">NBRC 107710</strain>
    </source>
</reference>
<name>A0ABQ6D4D0_9HYPH</name>
<dbReference type="EMBL" id="BSPG01000018">
    <property type="protein sequence ID" value="GLS45129.1"/>
    <property type="molecule type" value="Genomic_DNA"/>
</dbReference>
<organism evidence="1 2">
    <name type="scientific">Methylobacterium brachythecii</name>
    <dbReference type="NCBI Taxonomy" id="1176177"/>
    <lineage>
        <taxon>Bacteria</taxon>
        <taxon>Pseudomonadati</taxon>
        <taxon>Pseudomonadota</taxon>
        <taxon>Alphaproteobacteria</taxon>
        <taxon>Hyphomicrobiales</taxon>
        <taxon>Methylobacteriaceae</taxon>
        <taxon>Methylobacterium</taxon>
    </lineage>
</organism>
<comment type="caution">
    <text evidence="1">The sequence shown here is derived from an EMBL/GenBank/DDBJ whole genome shotgun (WGS) entry which is preliminary data.</text>
</comment>
<evidence type="ECO:0000313" key="2">
    <source>
        <dbReference type="Proteomes" id="UP001156881"/>
    </source>
</evidence>
<accession>A0ABQ6D4D0</accession>
<sequence length="71" mass="7721">MAPLPQIARDEIPKDGDRQAYAVLGRDRANVAVHTPTLTFAGPWTGEVALLMDQLPGQIQIELNEDPNGIN</sequence>
<protein>
    <submittedName>
        <fullName evidence="1">Uncharacterized protein</fullName>
    </submittedName>
</protein>
<proteinExistence type="predicted"/>
<keyword evidence="2" id="KW-1185">Reference proteome</keyword>
<gene>
    <name evidence="1" type="ORF">GCM10007884_31180</name>
</gene>
<dbReference type="Proteomes" id="UP001156881">
    <property type="component" value="Unassembled WGS sequence"/>
</dbReference>